<dbReference type="EMBL" id="FQ311441">
    <property type="protein sequence ID" value="CBQ70780.1"/>
    <property type="molecule type" value="Genomic_DNA"/>
</dbReference>
<dbReference type="PANTHER" id="PTHR45663:SF11">
    <property type="entry name" value="GEO12009P1"/>
    <property type="match status" value="1"/>
</dbReference>
<dbReference type="eggNOG" id="KOG0910">
    <property type="taxonomic scope" value="Eukaryota"/>
</dbReference>
<dbReference type="Proteomes" id="UP000008867">
    <property type="component" value="Chromosome 2"/>
</dbReference>
<dbReference type="VEuPathDB" id="FungiDB:sr10524"/>
<dbReference type="GO" id="GO:0005737">
    <property type="term" value="C:cytoplasm"/>
    <property type="evidence" value="ECO:0007669"/>
    <property type="project" value="TreeGrafter"/>
</dbReference>
<dbReference type="GO" id="GO:0015035">
    <property type="term" value="F:protein-disulfide reductase activity"/>
    <property type="evidence" value="ECO:0007669"/>
    <property type="project" value="TreeGrafter"/>
</dbReference>
<reference evidence="2 3" key="1">
    <citation type="journal article" date="2010" name="Science">
        <title>Pathogenicity determinants in smut fungi revealed by genome comparison.</title>
        <authorList>
            <person name="Schirawski J."/>
            <person name="Mannhaupt G."/>
            <person name="Muench K."/>
            <person name="Brefort T."/>
            <person name="Schipper K."/>
            <person name="Doehlemann G."/>
            <person name="Di Stasio M."/>
            <person name="Roessel N."/>
            <person name="Mendoza-Mendoza A."/>
            <person name="Pester D."/>
            <person name="Mueller O."/>
            <person name="Winterberg B."/>
            <person name="Meyer E."/>
            <person name="Ghareeb H."/>
            <person name="Wollenberg T."/>
            <person name="Muensterkoetter M."/>
            <person name="Wong P."/>
            <person name="Walter M."/>
            <person name="Stukenbrock E."/>
            <person name="Gueldener U."/>
            <person name="Kahmann R."/>
        </authorList>
    </citation>
    <scope>NUCLEOTIDE SEQUENCE [LARGE SCALE GENOMIC DNA]</scope>
    <source>
        <strain evidence="3">SRZ2</strain>
    </source>
</reference>
<dbReference type="PANTHER" id="PTHR45663">
    <property type="entry name" value="GEO12009P1"/>
    <property type="match status" value="1"/>
</dbReference>
<evidence type="ECO:0000259" key="1">
    <source>
        <dbReference type="PROSITE" id="PS51352"/>
    </source>
</evidence>
<dbReference type="PROSITE" id="PS51352">
    <property type="entry name" value="THIOREDOXIN_2"/>
    <property type="match status" value="1"/>
</dbReference>
<dbReference type="AlphaFoldDB" id="E6ZU73"/>
<proteinExistence type="predicted"/>
<dbReference type="OrthoDB" id="2121326at2759"/>
<keyword evidence="3" id="KW-1185">Reference proteome</keyword>
<dbReference type="CDD" id="cd02947">
    <property type="entry name" value="TRX_family"/>
    <property type="match status" value="1"/>
</dbReference>
<name>E6ZU73_SPORE</name>
<feature type="domain" description="Thioredoxin" evidence="1">
    <location>
        <begin position="9"/>
        <end position="141"/>
    </location>
</feature>
<dbReference type="Gene3D" id="3.40.30.10">
    <property type="entry name" value="Glutaredoxin"/>
    <property type="match status" value="1"/>
</dbReference>
<protein>
    <submittedName>
        <fullName evidence="2">Related to Thioredoxin</fullName>
    </submittedName>
</protein>
<dbReference type="InterPro" id="IPR036249">
    <property type="entry name" value="Thioredoxin-like_sf"/>
</dbReference>
<evidence type="ECO:0000313" key="3">
    <source>
        <dbReference type="Proteomes" id="UP000008867"/>
    </source>
</evidence>
<accession>E6ZU73</accession>
<dbReference type="SUPFAM" id="SSF52833">
    <property type="entry name" value="Thioredoxin-like"/>
    <property type="match status" value="1"/>
</dbReference>
<sequence>MLALTLRTIPRGTPLARRTFSTTSVPRKIYENVSASAFQSRVLSPSPTDADTPVLVDFYATWCQPCKLLSPALKKVASDASVAGKQVDLVTVDVDVHQDLAQQFKVSAMPTVIAMKNGKVIDGFVGMLPEKKVIEFVQNLK</sequence>
<dbReference type="PRINTS" id="PR00421">
    <property type="entry name" value="THIOREDOXIN"/>
</dbReference>
<dbReference type="InterPro" id="IPR013766">
    <property type="entry name" value="Thioredoxin_domain"/>
</dbReference>
<dbReference type="HOGENOM" id="CLU_090389_11_0_1"/>
<gene>
    <name evidence="2" type="ORF">sr10524</name>
</gene>
<organism evidence="2 3">
    <name type="scientific">Sporisorium reilianum (strain SRZ2)</name>
    <name type="common">Maize head smut fungus</name>
    <dbReference type="NCBI Taxonomy" id="999809"/>
    <lineage>
        <taxon>Eukaryota</taxon>
        <taxon>Fungi</taxon>
        <taxon>Dikarya</taxon>
        <taxon>Basidiomycota</taxon>
        <taxon>Ustilaginomycotina</taxon>
        <taxon>Ustilaginomycetes</taxon>
        <taxon>Ustilaginales</taxon>
        <taxon>Ustilaginaceae</taxon>
        <taxon>Sporisorium</taxon>
    </lineage>
</organism>
<dbReference type="Pfam" id="PF00085">
    <property type="entry name" value="Thioredoxin"/>
    <property type="match status" value="1"/>
</dbReference>
<evidence type="ECO:0000313" key="2">
    <source>
        <dbReference type="EMBL" id="CBQ70780.1"/>
    </source>
</evidence>